<evidence type="ECO:0000313" key="2">
    <source>
        <dbReference type="Proteomes" id="UP000028524"/>
    </source>
</evidence>
<dbReference type="Proteomes" id="UP000028524">
    <property type="component" value="Unassembled WGS sequence"/>
</dbReference>
<name>A0A084QMA2_STAC4</name>
<dbReference type="OrthoDB" id="2687876at2759"/>
<organism evidence="1 2">
    <name type="scientific">Stachybotrys chlorohalonatus (strain IBT 40285)</name>
    <dbReference type="NCBI Taxonomy" id="1283841"/>
    <lineage>
        <taxon>Eukaryota</taxon>
        <taxon>Fungi</taxon>
        <taxon>Dikarya</taxon>
        <taxon>Ascomycota</taxon>
        <taxon>Pezizomycotina</taxon>
        <taxon>Sordariomycetes</taxon>
        <taxon>Hypocreomycetidae</taxon>
        <taxon>Hypocreales</taxon>
        <taxon>Stachybotryaceae</taxon>
        <taxon>Stachybotrys</taxon>
    </lineage>
</organism>
<dbReference type="OMA" id="LGHIHES"/>
<evidence type="ECO:0000313" key="1">
    <source>
        <dbReference type="EMBL" id="KFA65087.1"/>
    </source>
</evidence>
<reference evidence="1 2" key="1">
    <citation type="journal article" date="2014" name="BMC Genomics">
        <title>Comparative genome sequencing reveals chemotype-specific gene clusters in the toxigenic black mold Stachybotrys.</title>
        <authorList>
            <person name="Semeiks J."/>
            <person name="Borek D."/>
            <person name="Otwinowski Z."/>
            <person name="Grishin N.V."/>
        </authorList>
    </citation>
    <scope>NUCLEOTIDE SEQUENCE [LARGE SCALE GENOMIC DNA]</scope>
    <source>
        <strain evidence="1 2">IBT 40285</strain>
    </source>
</reference>
<dbReference type="HOGENOM" id="CLU_064787_2_1_1"/>
<sequence length="155" mass="17301">MISPGIIDEDGLSSPLQSLPCLSYGTEWNVAEVSRDKVSGKLNIIFSRREFLGVPFDWHQTKVDSLELENTGKLTDTVFEARLHSTLPTTSPLPAIMVAKIASVEWELPPICRKTEAHEFLEGSGLAPQFLGHIHENGRIMGFLLEKIEERPAYL</sequence>
<dbReference type="EMBL" id="KL660620">
    <property type="protein sequence ID" value="KFA65087.1"/>
    <property type="molecule type" value="Genomic_DNA"/>
</dbReference>
<proteinExistence type="predicted"/>
<dbReference type="InParanoid" id="A0A084QMA2"/>
<dbReference type="AlphaFoldDB" id="A0A084QMA2"/>
<protein>
    <submittedName>
        <fullName evidence="1">Uncharacterized protein</fullName>
    </submittedName>
</protein>
<gene>
    <name evidence="1" type="ORF">S40285_03116</name>
</gene>
<accession>A0A084QMA2</accession>
<dbReference type="STRING" id="1283841.A0A084QMA2"/>
<keyword evidence="2" id="KW-1185">Reference proteome</keyword>